<dbReference type="OrthoDB" id="5820127at2759"/>
<proteinExistence type="predicted"/>
<dbReference type="FunCoup" id="A0A1S0TI38">
    <property type="interactions" value="30"/>
</dbReference>
<dbReference type="GeneID" id="9951732"/>
<name>A0A1S0TI38_LOALO</name>
<keyword evidence="3 5" id="KW-1133">Transmembrane helix</keyword>
<dbReference type="PANTHER" id="PTHR23360:SF5">
    <property type="entry name" value="G-PROTEIN COUPLED RECEPTORS FAMILY 1 PROFILE DOMAIN-CONTAINING PROTEIN"/>
    <property type="match status" value="1"/>
</dbReference>
<evidence type="ECO:0000313" key="6">
    <source>
        <dbReference type="EMBL" id="EFO14270.1"/>
    </source>
</evidence>
<sequence length="184" mass="21310">MLILVFIYDENSDIEVICVVVAIYSGLSDSIWSISSAVINLATIILYVILSRVVVKAKRTTKNIELLQTLKIVVIFIGLGQLASTLVYLSTLFYEFSEMTSFYIGCYAGIFVNLSISCNWFFYYWRSVEYRNEFKRQFRKLLCLENVVPLEPKPTIKWVTTVHRLTSHIGVKKKKEKEIKRAKD</sequence>
<dbReference type="RefSeq" id="XP_003149798.1">
    <property type="nucleotide sequence ID" value="XM_003149750.1"/>
</dbReference>
<dbReference type="InterPro" id="IPR000276">
    <property type="entry name" value="GPCR_Rhodpsn"/>
</dbReference>
<keyword evidence="4 5" id="KW-0472">Membrane</keyword>
<evidence type="ECO:0000256" key="3">
    <source>
        <dbReference type="ARBA" id="ARBA00022989"/>
    </source>
</evidence>
<dbReference type="Gene3D" id="1.20.1070.10">
    <property type="entry name" value="Rhodopsin 7-helix transmembrane proteins"/>
    <property type="match status" value="1"/>
</dbReference>
<dbReference type="SUPFAM" id="SSF81321">
    <property type="entry name" value="Family A G protein-coupled receptor-like"/>
    <property type="match status" value="1"/>
</dbReference>
<reference evidence="6" key="1">
    <citation type="submission" date="2012-04" db="EMBL/GenBank/DDBJ databases">
        <title>The Genome Sequence of Loa loa.</title>
        <authorList>
            <consortium name="The Broad Institute Genome Sequencing Platform"/>
            <consortium name="Broad Institute Genome Sequencing Center for Infectious Disease"/>
            <person name="Nutman T.B."/>
            <person name="Fink D.L."/>
            <person name="Russ C."/>
            <person name="Young S."/>
            <person name="Zeng Q."/>
            <person name="Gargeya S."/>
            <person name="Alvarado L."/>
            <person name="Berlin A."/>
            <person name="Chapman S.B."/>
            <person name="Chen Z."/>
            <person name="Freedman E."/>
            <person name="Gellesch M."/>
            <person name="Goldberg J."/>
            <person name="Griggs A."/>
            <person name="Gujja S."/>
            <person name="Heilman E.R."/>
            <person name="Heiman D."/>
            <person name="Howarth C."/>
            <person name="Mehta T."/>
            <person name="Neiman D."/>
            <person name="Pearson M."/>
            <person name="Roberts A."/>
            <person name="Saif S."/>
            <person name="Shea T."/>
            <person name="Shenoy N."/>
            <person name="Sisk P."/>
            <person name="Stolte C."/>
            <person name="Sykes S."/>
            <person name="White J."/>
            <person name="Yandava C."/>
            <person name="Haas B."/>
            <person name="Henn M.R."/>
            <person name="Nusbaum C."/>
            <person name="Birren B."/>
        </authorList>
    </citation>
    <scope>NUCLEOTIDE SEQUENCE [LARGE SCALE GENOMIC DNA]</scope>
</reference>
<dbReference type="GO" id="GO:0016020">
    <property type="term" value="C:membrane"/>
    <property type="evidence" value="ECO:0007669"/>
    <property type="project" value="UniProtKB-SubCell"/>
</dbReference>
<organism evidence="6">
    <name type="scientific">Loa loa</name>
    <name type="common">Eye worm</name>
    <name type="synonym">Filaria loa</name>
    <dbReference type="NCBI Taxonomy" id="7209"/>
    <lineage>
        <taxon>Eukaryota</taxon>
        <taxon>Metazoa</taxon>
        <taxon>Ecdysozoa</taxon>
        <taxon>Nematoda</taxon>
        <taxon>Chromadorea</taxon>
        <taxon>Rhabditida</taxon>
        <taxon>Spirurina</taxon>
        <taxon>Spiruromorpha</taxon>
        <taxon>Filarioidea</taxon>
        <taxon>Onchocercidae</taxon>
        <taxon>Loa</taxon>
    </lineage>
</organism>
<dbReference type="InterPro" id="IPR047130">
    <property type="entry name" value="7TM_GPCR_Srsx_nematod"/>
</dbReference>
<evidence type="ECO:0000256" key="4">
    <source>
        <dbReference type="ARBA" id="ARBA00023136"/>
    </source>
</evidence>
<dbReference type="KEGG" id="loa:LOAG_14251"/>
<accession>A0A1S0TI38</accession>
<evidence type="ECO:0000256" key="1">
    <source>
        <dbReference type="ARBA" id="ARBA00004370"/>
    </source>
</evidence>
<dbReference type="PANTHER" id="PTHR23360">
    <property type="entry name" value="G-PROTEIN COUPLED RECEPTORS FAMILY 1 PROFILE DOMAIN-CONTAINING PROTEIN-RELATED"/>
    <property type="match status" value="1"/>
</dbReference>
<evidence type="ECO:0000256" key="5">
    <source>
        <dbReference type="SAM" id="Phobius"/>
    </source>
</evidence>
<dbReference type="InterPro" id="IPR019424">
    <property type="entry name" value="7TM_GPCR_Srsx"/>
</dbReference>
<gene>
    <name evidence="6" type="ORF">LOAG_14251</name>
</gene>
<dbReference type="EMBL" id="JH713210">
    <property type="protein sequence ID" value="EFO14270.1"/>
    <property type="molecule type" value="Genomic_DNA"/>
</dbReference>
<dbReference type="SMART" id="SM01381">
    <property type="entry name" value="7TM_GPCR_Srsx"/>
    <property type="match status" value="1"/>
</dbReference>
<dbReference type="GO" id="GO:0004930">
    <property type="term" value="F:G protein-coupled receptor activity"/>
    <property type="evidence" value="ECO:0007669"/>
    <property type="project" value="InterPro"/>
</dbReference>
<dbReference type="InParanoid" id="A0A1S0TI38"/>
<comment type="subcellular location">
    <subcellularLocation>
        <location evidence="1">Membrane</location>
    </subcellularLocation>
</comment>
<keyword evidence="2 5" id="KW-0812">Transmembrane</keyword>
<dbReference type="CTD" id="9951732"/>
<dbReference type="OMA" id="VEYRNEF"/>
<feature type="transmembrane region" description="Helical" evidence="5">
    <location>
        <begin position="70"/>
        <end position="90"/>
    </location>
</feature>
<feature type="transmembrane region" description="Helical" evidence="5">
    <location>
        <begin position="31"/>
        <end position="50"/>
    </location>
</feature>
<dbReference type="AlphaFoldDB" id="A0A1S0TI38"/>
<protein>
    <submittedName>
        <fullName evidence="6">Uncharacterized protein</fullName>
    </submittedName>
</protein>
<evidence type="ECO:0000256" key="2">
    <source>
        <dbReference type="ARBA" id="ARBA00022692"/>
    </source>
</evidence>
<feature type="transmembrane region" description="Helical" evidence="5">
    <location>
        <begin position="102"/>
        <end position="125"/>
    </location>
</feature>
<dbReference type="Pfam" id="PF10320">
    <property type="entry name" value="7TM_GPCR_Srsx"/>
    <property type="match status" value="1"/>
</dbReference>